<gene>
    <name evidence="2" type="ORF">NLI96_g10483</name>
</gene>
<feature type="region of interest" description="Disordered" evidence="1">
    <location>
        <begin position="59"/>
        <end position="90"/>
    </location>
</feature>
<accession>A0AAD5UTP3</accession>
<dbReference type="EMBL" id="JANAWD010000597">
    <property type="protein sequence ID" value="KAJ3477409.1"/>
    <property type="molecule type" value="Genomic_DNA"/>
</dbReference>
<keyword evidence="3" id="KW-1185">Reference proteome</keyword>
<reference evidence="2" key="1">
    <citation type="submission" date="2022-07" db="EMBL/GenBank/DDBJ databases">
        <title>Genome Sequence of Physisporinus lineatus.</title>
        <authorList>
            <person name="Buettner E."/>
        </authorList>
    </citation>
    <scope>NUCLEOTIDE SEQUENCE</scope>
    <source>
        <strain evidence="2">VT162</strain>
    </source>
</reference>
<dbReference type="AlphaFoldDB" id="A0AAD5UTP3"/>
<dbReference type="SUPFAM" id="SSF81383">
    <property type="entry name" value="F-box domain"/>
    <property type="match status" value="1"/>
</dbReference>
<organism evidence="2 3">
    <name type="scientific">Meripilus lineatus</name>
    <dbReference type="NCBI Taxonomy" id="2056292"/>
    <lineage>
        <taxon>Eukaryota</taxon>
        <taxon>Fungi</taxon>
        <taxon>Dikarya</taxon>
        <taxon>Basidiomycota</taxon>
        <taxon>Agaricomycotina</taxon>
        <taxon>Agaricomycetes</taxon>
        <taxon>Polyporales</taxon>
        <taxon>Meripilaceae</taxon>
        <taxon>Meripilus</taxon>
    </lineage>
</organism>
<dbReference type="CDD" id="cd09917">
    <property type="entry name" value="F-box_SF"/>
    <property type="match status" value="1"/>
</dbReference>
<dbReference type="InterPro" id="IPR036047">
    <property type="entry name" value="F-box-like_dom_sf"/>
</dbReference>
<protein>
    <recommendedName>
        <fullName evidence="4">F-box domain-containing protein</fullName>
    </recommendedName>
</protein>
<evidence type="ECO:0000256" key="1">
    <source>
        <dbReference type="SAM" id="MobiDB-lite"/>
    </source>
</evidence>
<evidence type="ECO:0000313" key="3">
    <source>
        <dbReference type="Proteomes" id="UP001212997"/>
    </source>
</evidence>
<sequence length="230" mass="25533">MDPSQDPSQESPQDLSQDIQSQDPPQENTFPPNVAFVEPYAIPLPIPFPSPFLPSSLPPLSPPPSPPPYPIASSSNMNTNPSSSLTPPQSLAVTHYTPPLLYYAPAPAGQYIQPGWNPETGLPREVWLHVFFILWERRNAITLLACALTCRYLRQPAQDRINNLNRRQIRSWMYEDIDQLVEDVRDAPGDAKSIEGVMFVQNKRDGKSPGSPVALSVAPLRLAGFLVEIK</sequence>
<feature type="compositionally biased region" description="Low complexity" evidence="1">
    <location>
        <begin position="71"/>
        <end position="90"/>
    </location>
</feature>
<evidence type="ECO:0008006" key="4">
    <source>
        <dbReference type="Google" id="ProtNLM"/>
    </source>
</evidence>
<feature type="region of interest" description="Disordered" evidence="1">
    <location>
        <begin position="1"/>
        <end position="34"/>
    </location>
</feature>
<proteinExistence type="predicted"/>
<feature type="compositionally biased region" description="Pro residues" evidence="1">
    <location>
        <begin position="59"/>
        <end position="70"/>
    </location>
</feature>
<comment type="caution">
    <text evidence="2">The sequence shown here is derived from an EMBL/GenBank/DDBJ whole genome shotgun (WGS) entry which is preliminary data.</text>
</comment>
<name>A0AAD5UTP3_9APHY</name>
<feature type="compositionally biased region" description="Polar residues" evidence="1">
    <location>
        <begin position="1"/>
        <end position="31"/>
    </location>
</feature>
<evidence type="ECO:0000313" key="2">
    <source>
        <dbReference type="EMBL" id="KAJ3477409.1"/>
    </source>
</evidence>
<dbReference type="Proteomes" id="UP001212997">
    <property type="component" value="Unassembled WGS sequence"/>
</dbReference>